<sequence length="41" mass="4678">MSVSHLQTSSQPYGLNPVILHDKESTAFYMTKRRSQLHMTG</sequence>
<reference evidence="1" key="1">
    <citation type="submission" date="2016-11" db="EMBL/GenBank/DDBJ databases">
        <authorList>
            <person name="Yao B."/>
            <person name="Geng J."/>
        </authorList>
    </citation>
    <scope>NUCLEOTIDE SEQUENCE</scope>
    <source>
        <strain evidence="1">PUTH</strain>
        <plasmid evidence="1">pPUTH1</plasmid>
    </source>
</reference>
<keyword evidence="1" id="KW-0614">Plasmid</keyword>
<evidence type="ECO:0000313" key="1">
    <source>
        <dbReference type="EMBL" id="ASF89320.1"/>
    </source>
</evidence>
<protein>
    <submittedName>
        <fullName evidence="1">Uncharacterized protein</fullName>
    </submittedName>
</protein>
<gene>
    <name evidence="1" type="ORF">pPUTH1_0199</name>
</gene>
<accession>A0A3G1IE39</accession>
<dbReference type="EMBL" id="KY070306">
    <property type="protein sequence ID" value="ASF89320.1"/>
    <property type="molecule type" value="Genomic_DNA"/>
</dbReference>
<geneLocation type="plasmid" evidence="1">
    <name>pPUTH1</name>
</geneLocation>
<dbReference type="AlphaFoldDB" id="A0A3G1IE39"/>
<organism evidence="1">
    <name type="scientific">Klebsiella pneumoniae</name>
    <dbReference type="NCBI Taxonomy" id="573"/>
    <lineage>
        <taxon>Bacteria</taxon>
        <taxon>Pseudomonadati</taxon>
        <taxon>Pseudomonadota</taxon>
        <taxon>Gammaproteobacteria</taxon>
        <taxon>Enterobacterales</taxon>
        <taxon>Enterobacteriaceae</taxon>
        <taxon>Klebsiella/Raoultella group</taxon>
        <taxon>Klebsiella</taxon>
        <taxon>Klebsiella pneumoniae complex</taxon>
    </lineage>
</organism>
<name>A0A3G1IE39_KLEPN</name>
<proteinExistence type="predicted"/>